<evidence type="ECO:0000256" key="1">
    <source>
        <dbReference type="ARBA" id="ARBA00004477"/>
    </source>
</evidence>
<comment type="pathway">
    <text evidence="7">Protein modification; protein glycosylation.</text>
</comment>
<dbReference type="UniPathway" id="UPA00378"/>
<feature type="transmembrane region" description="Helical" evidence="7">
    <location>
        <begin position="34"/>
        <end position="62"/>
    </location>
</feature>
<evidence type="ECO:0000256" key="7">
    <source>
        <dbReference type="RuleBase" id="RU365085"/>
    </source>
</evidence>
<accession>A0A6M2DY65</accession>
<evidence type="ECO:0000256" key="3">
    <source>
        <dbReference type="ARBA" id="ARBA00022692"/>
    </source>
</evidence>
<comment type="subcellular location">
    <subcellularLocation>
        <location evidence="1 7">Endoplasmic reticulum membrane</location>
        <topology evidence="1 7">Multi-pass membrane protein</topology>
    </subcellularLocation>
</comment>
<dbReference type="Pfam" id="PF08285">
    <property type="entry name" value="DPM3"/>
    <property type="match status" value="1"/>
</dbReference>
<keyword evidence="6 7" id="KW-0472">Membrane</keyword>
<dbReference type="GO" id="GO:0016757">
    <property type="term" value="F:glycosyltransferase activity"/>
    <property type="evidence" value="ECO:0007669"/>
    <property type="project" value="UniProtKB-KW"/>
</dbReference>
<proteinExistence type="inferred from homology"/>
<name>A0A6M2DY65_XENCH</name>
<keyword evidence="8" id="KW-0328">Glycosyltransferase</keyword>
<protein>
    <recommendedName>
        <fullName evidence="7">Dolichol-phosphate mannosyltransferase subunit 3</fullName>
    </recommendedName>
</protein>
<evidence type="ECO:0000256" key="2">
    <source>
        <dbReference type="ARBA" id="ARBA00010430"/>
    </source>
</evidence>
<comment type="subunit">
    <text evidence="7">Component of the dolichol-phosphate mannose (DPM) synthase complex.</text>
</comment>
<dbReference type="GO" id="GO:0033185">
    <property type="term" value="C:dolichol-phosphate-mannose synthase complex"/>
    <property type="evidence" value="ECO:0007669"/>
    <property type="project" value="TreeGrafter"/>
</dbReference>
<evidence type="ECO:0000256" key="6">
    <source>
        <dbReference type="ARBA" id="ARBA00023136"/>
    </source>
</evidence>
<evidence type="ECO:0000256" key="4">
    <source>
        <dbReference type="ARBA" id="ARBA00022824"/>
    </source>
</evidence>
<dbReference type="GO" id="GO:0006506">
    <property type="term" value="P:GPI anchor biosynthetic process"/>
    <property type="evidence" value="ECO:0007669"/>
    <property type="project" value="TreeGrafter"/>
</dbReference>
<keyword evidence="5 7" id="KW-1133">Transmembrane helix</keyword>
<organism evidence="8">
    <name type="scientific">Xenopsylla cheopis</name>
    <name type="common">Oriental rat flea</name>
    <name type="synonym">Pulex cheopis</name>
    <dbReference type="NCBI Taxonomy" id="163159"/>
    <lineage>
        <taxon>Eukaryota</taxon>
        <taxon>Metazoa</taxon>
        <taxon>Ecdysozoa</taxon>
        <taxon>Arthropoda</taxon>
        <taxon>Hexapoda</taxon>
        <taxon>Insecta</taxon>
        <taxon>Pterygota</taxon>
        <taxon>Neoptera</taxon>
        <taxon>Endopterygota</taxon>
        <taxon>Siphonaptera</taxon>
        <taxon>Pulicidae</taxon>
        <taxon>Xenopsyllinae</taxon>
        <taxon>Xenopsylla</taxon>
    </lineage>
</organism>
<sequence length="101" mass="11670">MTKLVEWTFVMSCVLGIWSSIVTKTLHIPMLDDWLYLILPLPLILLFLIGIYSVTVVLYGVFTFNDCPEAAKELQKQIEEAKAELRLKGFIFKEDQYNAIK</sequence>
<dbReference type="InterPro" id="IPR013174">
    <property type="entry name" value="DPM3"/>
</dbReference>
<dbReference type="PANTHER" id="PTHR16433:SF0">
    <property type="entry name" value="DOLICHOL-PHOSPHATE MANNOSYLTRANSFERASE SUBUNIT 3"/>
    <property type="match status" value="1"/>
</dbReference>
<keyword evidence="4 7" id="KW-0256">Endoplasmic reticulum</keyword>
<keyword evidence="3 7" id="KW-0812">Transmembrane</keyword>
<dbReference type="GO" id="GO:0005789">
    <property type="term" value="C:endoplasmic reticulum membrane"/>
    <property type="evidence" value="ECO:0007669"/>
    <property type="project" value="UniProtKB-SubCell"/>
</dbReference>
<evidence type="ECO:0000256" key="5">
    <source>
        <dbReference type="ARBA" id="ARBA00022989"/>
    </source>
</evidence>
<dbReference type="PANTHER" id="PTHR16433">
    <property type="entry name" value="DOLICHOL-PHOSPHATE MANNOSYLTRANSFERASE SUBUNIT 3"/>
    <property type="match status" value="1"/>
</dbReference>
<keyword evidence="8" id="KW-0808">Transferase</keyword>
<evidence type="ECO:0000313" key="8">
    <source>
        <dbReference type="EMBL" id="NOV51013.1"/>
    </source>
</evidence>
<comment type="similarity">
    <text evidence="2 7">Belongs to the DPM3 family.</text>
</comment>
<dbReference type="EMBL" id="GIIL01007287">
    <property type="protein sequence ID" value="NOV51013.1"/>
    <property type="molecule type" value="Transcribed_RNA"/>
</dbReference>
<feature type="transmembrane region" description="Helical" evidence="7">
    <location>
        <begin position="7"/>
        <end position="28"/>
    </location>
</feature>
<reference evidence="8" key="1">
    <citation type="submission" date="2020-03" db="EMBL/GenBank/DDBJ databases">
        <title>Transcriptomic Profiling of the Digestive Tract of the Rat Flea, Xenopsylla cheopis, Following Blood Feeding and Infection with Yersinia pestis.</title>
        <authorList>
            <person name="Bland D.M."/>
            <person name="Martens C.A."/>
            <person name="Virtaneva K."/>
            <person name="Kanakabandi K."/>
            <person name="Long D."/>
            <person name="Rosenke R."/>
            <person name="Saturday G.A."/>
            <person name="Hoyt F.H."/>
            <person name="Bruno D.P."/>
            <person name="Ribeiro J.M.C."/>
            <person name="Hinnebusch J."/>
        </authorList>
    </citation>
    <scope>NUCLEOTIDE SEQUENCE</scope>
</reference>
<dbReference type="AlphaFoldDB" id="A0A6M2DY65"/>
<comment type="function">
    <text evidence="7">Stabilizer subunit of the dolichol-phosphate mannose (DPM) synthase complex; tethers catalytic subunit to the ER.</text>
</comment>